<name>A0A402AYV9_9CHLR</name>
<protein>
    <recommendedName>
        <fullName evidence="6">ATP-grasp domain-containing protein</fullName>
    </recommendedName>
</protein>
<dbReference type="GO" id="GO:0016874">
    <property type="term" value="F:ligase activity"/>
    <property type="evidence" value="ECO:0007669"/>
    <property type="project" value="UniProtKB-KW"/>
</dbReference>
<evidence type="ECO:0000256" key="3">
    <source>
        <dbReference type="ARBA" id="ARBA00022840"/>
    </source>
</evidence>
<evidence type="ECO:0008006" key="6">
    <source>
        <dbReference type="Google" id="ProtNLM"/>
    </source>
</evidence>
<proteinExistence type="predicted"/>
<keyword evidence="1" id="KW-0436">Ligase</keyword>
<dbReference type="Proteomes" id="UP000287188">
    <property type="component" value="Unassembled WGS sequence"/>
</dbReference>
<comment type="caution">
    <text evidence="4">The sequence shown here is derived from an EMBL/GenBank/DDBJ whole genome shotgun (WGS) entry which is preliminary data.</text>
</comment>
<dbReference type="Pfam" id="PF13549">
    <property type="entry name" value="ATP-grasp_5"/>
    <property type="match status" value="1"/>
</dbReference>
<evidence type="ECO:0000256" key="1">
    <source>
        <dbReference type="ARBA" id="ARBA00022598"/>
    </source>
</evidence>
<keyword evidence="2" id="KW-0547">Nucleotide-binding</keyword>
<gene>
    <name evidence="4" type="ORF">KDK_80900</name>
</gene>
<dbReference type="PANTHER" id="PTHR43334:SF1">
    <property type="entry name" value="3-HYDROXYPROPIONATE--COA LIGASE [ADP-FORMING]"/>
    <property type="match status" value="1"/>
</dbReference>
<dbReference type="EMBL" id="BIFS01000002">
    <property type="protein sequence ID" value="GCE24290.1"/>
    <property type="molecule type" value="Genomic_DNA"/>
</dbReference>
<dbReference type="Gene3D" id="3.30.470.20">
    <property type="entry name" value="ATP-grasp fold, B domain"/>
    <property type="match status" value="1"/>
</dbReference>
<dbReference type="InterPro" id="IPR051538">
    <property type="entry name" value="Acyl-CoA_Synth/Transferase"/>
</dbReference>
<evidence type="ECO:0000256" key="2">
    <source>
        <dbReference type="ARBA" id="ARBA00022741"/>
    </source>
</evidence>
<keyword evidence="3" id="KW-0067">ATP-binding</keyword>
<dbReference type="SUPFAM" id="SSF56059">
    <property type="entry name" value="Glutathione synthetase ATP-binding domain-like"/>
    <property type="match status" value="1"/>
</dbReference>
<reference evidence="5" key="1">
    <citation type="submission" date="2018-12" db="EMBL/GenBank/DDBJ databases">
        <title>Tengunoibacter tsumagoiensis gen. nov., sp. nov., Dictyobacter kobayashii sp. nov., D. alpinus sp. nov., and D. joshuensis sp. nov. and description of Dictyobacteraceae fam. nov. within the order Ktedonobacterales isolated from Tengu-no-mugimeshi.</title>
        <authorList>
            <person name="Wang C.M."/>
            <person name="Zheng Y."/>
            <person name="Sakai Y."/>
            <person name="Toyoda A."/>
            <person name="Minakuchi Y."/>
            <person name="Abe K."/>
            <person name="Yokota A."/>
            <person name="Yabe S."/>
        </authorList>
    </citation>
    <scope>NUCLEOTIDE SEQUENCE [LARGE SCALE GENOMIC DNA]</scope>
    <source>
        <strain evidence="5">Uno11</strain>
    </source>
</reference>
<dbReference type="GO" id="GO:0005524">
    <property type="term" value="F:ATP binding"/>
    <property type="evidence" value="ECO:0007669"/>
    <property type="project" value="UniProtKB-KW"/>
</dbReference>
<accession>A0A402AYV9</accession>
<organism evidence="4 5">
    <name type="scientific">Dictyobacter kobayashii</name>
    <dbReference type="NCBI Taxonomy" id="2014872"/>
    <lineage>
        <taxon>Bacteria</taxon>
        <taxon>Bacillati</taxon>
        <taxon>Chloroflexota</taxon>
        <taxon>Ktedonobacteria</taxon>
        <taxon>Ktedonobacterales</taxon>
        <taxon>Dictyobacteraceae</taxon>
        <taxon>Dictyobacter</taxon>
    </lineage>
</organism>
<dbReference type="Gene3D" id="3.30.1490.20">
    <property type="entry name" value="ATP-grasp fold, A domain"/>
    <property type="match status" value="1"/>
</dbReference>
<evidence type="ECO:0000313" key="4">
    <source>
        <dbReference type="EMBL" id="GCE24290.1"/>
    </source>
</evidence>
<keyword evidence="5" id="KW-1185">Reference proteome</keyword>
<dbReference type="InterPro" id="IPR013815">
    <property type="entry name" value="ATP_grasp_subdomain_1"/>
</dbReference>
<dbReference type="OrthoDB" id="9807426at2"/>
<evidence type="ECO:0000313" key="5">
    <source>
        <dbReference type="Proteomes" id="UP000287188"/>
    </source>
</evidence>
<sequence length="173" mass="18829">MTWYTGYRQRTAYNLPPPAVKCPYYAANQAAVMELYQEARATGCKTLPLLSVDALAHRYHIPVSEAHVFQSVDDLVMHVRSSLGYPCVLKISSPSLLHKSDVGGVIVNIKDEVALLEAHVKLEELIAAHRLFDATIAVQKYIAPGVPLIVGPRVMRISATSCSLVAVASMPSS</sequence>
<dbReference type="AlphaFoldDB" id="A0A402AYV9"/>
<dbReference type="PANTHER" id="PTHR43334">
    <property type="entry name" value="ACETATE--COA LIGASE [ADP-FORMING]"/>
    <property type="match status" value="1"/>
</dbReference>